<comment type="caution">
    <text evidence="8">The sequence shown here is derived from an EMBL/GenBank/DDBJ whole genome shotgun (WGS) entry which is preliminary data.</text>
</comment>
<comment type="function">
    <text evidence="3">Protein-arginine rhamnosyltransferase that catalyzes the transfer of a single rhamnose to elongation factor P (EF-P) on 'Lys-32', a modification required for EF-P-dependent rescue of polyproline stalled ribosomes.</text>
</comment>
<evidence type="ECO:0000256" key="1">
    <source>
        <dbReference type="ARBA" id="ARBA00022676"/>
    </source>
</evidence>
<keyword evidence="9" id="KW-1185">Reference proteome</keyword>
<keyword evidence="1" id="KW-0328">Glycosyltransferase</keyword>
<evidence type="ECO:0000256" key="5">
    <source>
        <dbReference type="ARBA" id="ARBA00024416"/>
    </source>
</evidence>
<dbReference type="EMBL" id="JBHSMT010000013">
    <property type="protein sequence ID" value="MFC5473833.1"/>
    <property type="molecule type" value="Genomic_DNA"/>
</dbReference>
<dbReference type="InterPro" id="IPR016633">
    <property type="entry name" value="EarP"/>
</dbReference>
<evidence type="ECO:0000256" key="4">
    <source>
        <dbReference type="ARBA" id="ARBA00024346"/>
    </source>
</evidence>
<evidence type="ECO:0000256" key="6">
    <source>
        <dbReference type="ARBA" id="ARBA00030025"/>
    </source>
</evidence>
<reference evidence="9" key="1">
    <citation type="journal article" date="2019" name="Int. J. Syst. Evol. Microbiol.">
        <title>The Global Catalogue of Microorganisms (GCM) 10K type strain sequencing project: providing services to taxonomists for standard genome sequencing and annotation.</title>
        <authorList>
            <consortium name="The Broad Institute Genomics Platform"/>
            <consortium name="The Broad Institute Genome Sequencing Center for Infectious Disease"/>
            <person name="Wu L."/>
            <person name="Ma J."/>
        </authorList>
    </citation>
    <scope>NUCLEOTIDE SEQUENCE [LARGE SCALE GENOMIC DNA]</scope>
    <source>
        <strain evidence="9">JCM 17066</strain>
    </source>
</reference>
<comment type="catalytic activity">
    <reaction evidence="7">
        <text>dTDP-beta-L-rhamnose + L-arginyl-[protein] = N(omega)-(alpha-L-rhamnosyl)-L-arginyl-[protein] + dTDP + H(+)</text>
        <dbReference type="Rhea" id="RHEA:66692"/>
        <dbReference type="Rhea" id="RHEA-COMP:10532"/>
        <dbReference type="Rhea" id="RHEA-COMP:17096"/>
        <dbReference type="ChEBI" id="CHEBI:15378"/>
        <dbReference type="ChEBI" id="CHEBI:29965"/>
        <dbReference type="ChEBI" id="CHEBI:57510"/>
        <dbReference type="ChEBI" id="CHEBI:58369"/>
        <dbReference type="ChEBI" id="CHEBI:167445"/>
    </reaction>
    <physiologicalReaction direction="left-to-right" evidence="7">
        <dbReference type="Rhea" id="RHEA:66693"/>
    </physiologicalReaction>
</comment>
<sequence length="385" mass="42860">MHPKEHQTTSLALFCKVVDNYGDIGICWRLTRQLEQEHGIAVTLWVDDLRSFQRICPEVAIDRETQQIGSVTVRHWRDQNGVFAASDVADIVIEFFACDIPPGYIAAMAERTPRPVWLNLEGHSAEEWVEGCHTLSSPHQSSLTKYFFFPGFTGKTGGLLLESGLQQQRQAYQQDQAEMAAFLGQFGVTPAEMASLKVSLFCYPQAPVSALFDAWQSSGTAITCLVPEGVAVDAVQAFLGQVAKAGASASRDALTVRVLPFIPQPDYDKLLWACDLNFVRGEDSFVRAQWAGKPFVWHIYPQDKDLHHVKLNAFLQRYSAKTESLVEFSLAWNAAAKTAIDWAALWPSFEADLQKIADMSVDWQLQLSANGDLTANLLKFAETVQ</sequence>
<organism evidence="8 9">
    <name type="scientific">Paraherbaspirillum soli</name>
    <dbReference type="NCBI Taxonomy" id="631222"/>
    <lineage>
        <taxon>Bacteria</taxon>
        <taxon>Pseudomonadati</taxon>
        <taxon>Pseudomonadota</taxon>
        <taxon>Betaproteobacteria</taxon>
        <taxon>Burkholderiales</taxon>
        <taxon>Oxalobacteraceae</taxon>
        <taxon>Paraherbaspirillum</taxon>
    </lineage>
</organism>
<name>A0ABW0M6P0_9BURK</name>
<dbReference type="Proteomes" id="UP001596045">
    <property type="component" value="Unassembled WGS sequence"/>
</dbReference>
<protein>
    <recommendedName>
        <fullName evidence="5">Protein-arginine rhamnosyltransferase</fullName>
    </recommendedName>
    <alternativeName>
        <fullName evidence="6">EF-P arginine rhamnosyltransferase</fullName>
    </alternativeName>
</protein>
<dbReference type="Pfam" id="PF10093">
    <property type="entry name" value="EarP"/>
    <property type="match status" value="1"/>
</dbReference>
<comment type="similarity">
    <text evidence="4">Belongs to the glycosyltransferase 104 family.</text>
</comment>
<accession>A0ABW0M6P0</accession>
<gene>
    <name evidence="8" type="primary">earP</name>
    <name evidence="8" type="ORF">ACFPM8_07660</name>
</gene>
<evidence type="ECO:0000313" key="9">
    <source>
        <dbReference type="Proteomes" id="UP001596045"/>
    </source>
</evidence>
<dbReference type="GO" id="GO:0003746">
    <property type="term" value="F:translation elongation factor activity"/>
    <property type="evidence" value="ECO:0007669"/>
    <property type="project" value="UniProtKB-KW"/>
</dbReference>
<evidence type="ECO:0000256" key="7">
    <source>
        <dbReference type="ARBA" id="ARBA00048472"/>
    </source>
</evidence>
<evidence type="ECO:0000256" key="3">
    <source>
        <dbReference type="ARBA" id="ARBA00024303"/>
    </source>
</evidence>
<dbReference type="RefSeq" id="WP_378997426.1">
    <property type="nucleotide sequence ID" value="NZ_JBHSMT010000013.1"/>
</dbReference>
<keyword evidence="8" id="KW-0251">Elongation factor</keyword>
<keyword evidence="8" id="KW-0648">Protein biosynthesis</keyword>
<dbReference type="NCBIfam" id="TIGR03837">
    <property type="entry name" value="efp_Arg_rhamno"/>
    <property type="match status" value="1"/>
</dbReference>
<evidence type="ECO:0000256" key="2">
    <source>
        <dbReference type="ARBA" id="ARBA00022679"/>
    </source>
</evidence>
<dbReference type="PIRSF" id="PIRSF015557">
    <property type="entry name" value="UCP015557"/>
    <property type="match status" value="1"/>
</dbReference>
<proteinExistence type="inferred from homology"/>
<keyword evidence="2" id="KW-0808">Transferase</keyword>
<evidence type="ECO:0000313" key="8">
    <source>
        <dbReference type="EMBL" id="MFC5473833.1"/>
    </source>
</evidence>